<reference evidence="8" key="1">
    <citation type="journal article" date="2017" name="Genome Biol.">
        <title>Comparative genomics reveals high biological diversity and specific adaptations in the industrially and medically important fungal genus Aspergillus.</title>
        <authorList>
            <person name="de Vries R.P."/>
            <person name="Riley R."/>
            <person name="Wiebenga A."/>
            <person name="Aguilar-Osorio G."/>
            <person name="Amillis S."/>
            <person name="Uchima C.A."/>
            <person name="Anderluh G."/>
            <person name="Asadollahi M."/>
            <person name="Askin M."/>
            <person name="Barry K."/>
            <person name="Battaglia E."/>
            <person name="Bayram O."/>
            <person name="Benocci T."/>
            <person name="Braus-Stromeyer S.A."/>
            <person name="Caldana C."/>
            <person name="Canovas D."/>
            <person name="Cerqueira G.C."/>
            <person name="Chen F."/>
            <person name="Chen W."/>
            <person name="Choi C."/>
            <person name="Clum A."/>
            <person name="Dos Santos R.A."/>
            <person name="Damasio A.R."/>
            <person name="Diallinas G."/>
            <person name="Emri T."/>
            <person name="Fekete E."/>
            <person name="Flipphi M."/>
            <person name="Freyberg S."/>
            <person name="Gallo A."/>
            <person name="Gournas C."/>
            <person name="Habgood R."/>
            <person name="Hainaut M."/>
            <person name="Harispe M.L."/>
            <person name="Henrissat B."/>
            <person name="Hilden K.S."/>
            <person name="Hope R."/>
            <person name="Hossain A."/>
            <person name="Karabika E."/>
            <person name="Karaffa L."/>
            <person name="Karanyi Z."/>
            <person name="Krasevec N."/>
            <person name="Kuo A."/>
            <person name="Kusch H."/>
            <person name="LaButti K."/>
            <person name="Lagendijk E.L."/>
            <person name="Lapidus A."/>
            <person name="Levasseur A."/>
            <person name="Lindquist E."/>
            <person name="Lipzen A."/>
            <person name="Logrieco A.F."/>
            <person name="MacCabe A."/>
            <person name="Maekelae M.R."/>
            <person name="Malavazi I."/>
            <person name="Melin P."/>
            <person name="Meyer V."/>
            <person name="Mielnichuk N."/>
            <person name="Miskei M."/>
            <person name="Molnar A.P."/>
            <person name="Mule G."/>
            <person name="Ngan C.Y."/>
            <person name="Orejas M."/>
            <person name="Orosz E."/>
            <person name="Ouedraogo J.P."/>
            <person name="Overkamp K.M."/>
            <person name="Park H.-S."/>
            <person name="Perrone G."/>
            <person name="Piumi F."/>
            <person name="Punt P.J."/>
            <person name="Ram A.F."/>
            <person name="Ramon A."/>
            <person name="Rauscher S."/>
            <person name="Record E."/>
            <person name="Riano-Pachon D.M."/>
            <person name="Robert V."/>
            <person name="Roehrig J."/>
            <person name="Ruller R."/>
            <person name="Salamov A."/>
            <person name="Salih N.S."/>
            <person name="Samson R.A."/>
            <person name="Sandor E."/>
            <person name="Sanguinetti M."/>
            <person name="Schuetze T."/>
            <person name="Sepcic K."/>
            <person name="Shelest E."/>
            <person name="Sherlock G."/>
            <person name="Sophianopoulou V."/>
            <person name="Squina F.M."/>
            <person name="Sun H."/>
            <person name="Susca A."/>
            <person name="Todd R.B."/>
            <person name="Tsang A."/>
            <person name="Unkles S.E."/>
            <person name="van de Wiele N."/>
            <person name="van Rossen-Uffink D."/>
            <person name="Oliveira J.V."/>
            <person name="Vesth T.C."/>
            <person name="Visser J."/>
            <person name="Yu J.-H."/>
            <person name="Zhou M."/>
            <person name="Andersen M.R."/>
            <person name="Archer D.B."/>
            <person name="Baker S.E."/>
            <person name="Benoit I."/>
            <person name="Brakhage A.A."/>
            <person name="Braus G.H."/>
            <person name="Fischer R."/>
            <person name="Frisvad J.C."/>
            <person name="Goldman G.H."/>
            <person name="Houbraken J."/>
            <person name="Oakley B."/>
            <person name="Pocsi I."/>
            <person name="Scazzocchio C."/>
            <person name="Seiboth B."/>
            <person name="vanKuyk P.A."/>
            <person name="Wortman J."/>
            <person name="Dyer P.S."/>
            <person name="Grigoriev I.V."/>
        </authorList>
    </citation>
    <scope>NUCLEOTIDE SEQUENCE [LARGE SCALE GENOMIC DNA]</scope>
    <source>
        <strain evidence="8">CBS 506.65</strain>
    </source>
</reference>
<dbReference type="GO" id="GO:0006351">
    <property type="term" value="P:DNA-templated transcription"/>
    <property type="evidence" value="ECO:0007669"/>
    <property type="project" value="InterPro"/>
</dbReference>
<name>A0A1L9S8Q3_9EURO</name>
<feature type="domain" description="Zn(2)-C6 fungal-type" evidence="6">
    <location>
        <begin position="7"/>
        <end position="41"/>
    </location>
</feature>
<dbReference type="EMBL" id="KV878351">
    <property type="protein sequence ID" value="OJJ43542.1"/>
    <property type="molecule type" value="Genomic_DNA"/>
</dbReference>
<evidence type="ECO:0000256" key="2">
    <source>
        <dbReference type="ARBA" id="ARBA00023015"/>
    </source>
</evidence>
<evidence type="ECO:0000259" key="6">
    <source>
        <dbReference type="PROSITE" id="PS50048"/>
    </source>
</evidence>
<sequence length="578" mass="64888">MMRGKETCDSCSKLRVKCHWESTDISLRCRRCSEYGLDCVFNGIPWTSSSTSIFQSSAPDTSTRSIYWGPSSNAGGHPLDLHSSRAPLSTPDVTTSNQMVPSLNPSFTDSSTAKGTIRLDISPRVRDHLFGIFFESIQPAWPVVTKDSLVRYPPTVLLEAAILGVAARHHTAIASWRDFAHLQDVIDSEVRALFGLRCAYEPSIQTLQALLLLSLRVELCSRSHRDFQRFSFRVSFACRMAQDLKCHLPESTGNGGPEEALRKTLWAACIFMDSYFSAVLGQDMNISRAHDDDFSLSRGPAQPGFFRTAVGFMACLRPVLRMGYSVLPHRDSTLYQEATANLSTIQWHQQYLETHKGAYSEYEFRFLQMMHSNTHLLFILGLRLATTPGDPYQDKIQAIVGSQTSWVVIQACQTLEWSTPELMHSIPGQLLVTLYSTTRALMVVVDVLRDRNCETAFSESVVRCLRGAVVSARAFMEFLALDKTWGKHWTQTHTLKAVFARLDCDSPVDETVPLLSSLPGMEPPSLETATAERDAYEYVDWDGFEGDFSNVILNPADWEDFFAQYDQGLNLSLPEYQS</sequence>
<gene>
    <name evidence="7" type="ORF">ASPZODRAFT_895076</name>
</gene>
<dbReference type="InterPro" id="IPR036864">
    <property type="entry name" value="Zn2-C6_fun-type_DNA-bd_sf"/>
</dbReference>
<dbReference type="InterPro" id="IPR007219">
    <property type="entry name" value="XnlR_reg_dom"/>
</dbReference>
<dbReference type="VEuPathDB" id="FungiDB:ASPZODRAFT_895076"/>
<dbReference type="SUPFAM" id="SSF57701">
    <property type="entry name" value="Zn2/Cys6 DNA-binding domain"/>
    <property type="match status" value="1"/>
</dbReference>
<dbReference type="InterPro" id="IPR001138">
    <property type="entry name" value="Zn2Cys6_DnaBD"/>
</dbReference>
<dbReference type="GO" id="GO:0003677">
    <property type="term" value="F:DNA binding"/>
    <property type="evidence" value="ECO:0007669"/>
    <property type="project" value="UniProtKB-KW"/>
</dbReference>
<keyword evidence="8" id="KW-1185">Reference proteome</keyword>
<dbReference type="GO" id="GO:0008270">
    <property type="term" value="F:zinc ion binding"/>
    <property type="evidence" value="ECO:0007669"/>
    <property type="project" value="InterPro"/>
</dbReference>
<evidence type="ECO:0000256" key="5">
    <source>
        <dbReference type="ARBA" id="ARBA00023242"/>
    </source>
</evidence>
<dbReference type="CDD" id="cd12148">
    <property type="entry name" value="fungal_TF_MHR"/>
    <property type="match status" value="1"/>
</dbReference>
<protein>
    <recommendedName>
        <fullName evidence="6">Zn(2)-C6 fungal-type domain-containing protein</fullName>
    </recommendedName>
</protein>
<dbReference type="InterPro" id="IPR050797">
    <property type="entry name" value="Carb_Metab_Trans_Reg"/>
</dbReference>
<keyword evidence="1" id="KW-0479">Metal-binding</keyword>
<organism evidence="7 8">
    <name type="scientific">Penicilliopsis zonata CBS 506.65</name>
    <dbReference type="NCBI Taxonomy" id="1073090"/>
    <lineage>
        <taxon>Eukaryota</taxon>
        <taxon>Fungi</taxon>
        <taxon>Dikarya</taxon>
        <taxon>Ascomycota</taxon>
        <taxon>Pezizomycotina</taxon>
        <taxon>Eurotiomycetes</taxon>
        <taxon>Eurotiomycetidae</taxon>
        <taxon>Eurotiales</taxon>
        <taxon>Aspergillaceae</taxon>
        <taxon>Penicilliopsis</taxon>
    </lineage>
</organism>
<dbReference type="Pfam" id="PF04082">
    <property type="entry name" value="Fungal_trans"/>
    <property type="match status" value="1"/>
</dbReference>
<evidence type="ECO:0000313" key="8">
    <source>
        <dbReference type="Proteomes" id="UP000184188"/>
    </source>
</evidence>
<dbReference type="OrthoDB" id="39175at2759"/>
<keyword evidence="5" id="KW-0539">Nucleus</keyword>
<dbReference type="PROSITE" id="PS00463">
    <property type="entry name" value="ZN2_CY6_FUNGAL_1"/>
    <property type="match status" value="1"/>
</dbReference>
<dbReference type="PANTHER" id="PTHR31668:SF26">
    <property type="entry name" value="GLUCOSE TRANSPORT TRANSCRIPTION REGULATOR RGT1-RELATED"/>
    <property type="match status" value="1"/>
</dbReference>
<dbReference type="GO" id="GO:0000981">
    <property type="term" value="F:DNA-binding transcription factor activity, RNA polymerase II-specific"/>
    <property type="evidence" value="ECO:0007669"/>
    <property type="project" value="InterPro"/>
</dbReference>
<keyword evidence="4" id="KW-0804">Transcription</keyword>
<dbReference type="AlphaFoldDB" id="A0A1L9S8Q3"/>
<accession>A0A1L9S8Q3</accession>
<evidence type="ECO:0000256" key="3">
    <source>
        <dbReference type="ARBA" id="ARBA00023125"/>
    </source>
</evidence>
<proteinExistence type="predicted"/>
<dbReference type="Gene3D" id="4.10.240.10">
    <property type="entry name" value="Zn(2)-C6 fungal-type DNA-binding domain"/>
    <property type="match status" value="1"/>
</dbReference>
<dbReference type="PROSITE" id="PS50048">
    <property type="entry name" value="ZN2_CY6_FUNGAL_2"/>
    <property type="match status" value="1"/>
</dbReference>
<evidence type="ECO:0000313" key="7">
    <source>
        <dbReference type="EMBL" id="OJJ43542.1"/>
    </source>
</evidence>
<dbReference type="SMART" id="SM00066">
    <property type="entry name" value="GAL4"/>
    <property type="match status" value="1"/>
</dbReference>
<keyword evidence="3" id="KW-0238">DNA-binding</keyword>
<evidence type="ECO:0000256" key="1">
    <source>
        <dbReference type="ARBA" id="ARBA00022723"/>
    </source>
</evidence>
<keyword evidence="2" id="KW-0805">Transcription regulation</keyword>
<dbReference type="GeneID" id="34616824"/>
<evidence type="ECO:0000256" key="4">
    <source>
        <dbReference type="ARBA" id="ARBA00023163"/>
    </source>
</evidence>
<dbReference type="RefSeq" id="XP_022578052.1">
    <property type="nucleotide sequence ID" value="XM_022730360.1"/>
</dbReference>
<dbReference type="CDD" id="cd00067">
    <property type="entry name" value="GAL4"/>
    <property type="match status" value="1"/>
</dbReference>
<dbReference type="Proteomes" id="UP000184188">
    <property type="component" value="Unassembled WGS sequence"/>
</dbReference>
<dbReference type="PANTHER" id="PTHR31668">
    <property type="entry name" value="GLUCOSE TRANSPORT TRANSCRIPTION REGULATOR RGT1-RELATED-RELATED"/>
    <property type="match status" value="1"/>
</dbReference>